<sequence>MMHGIDPHDIFDFEHACLSADLIRARNWCCVIVREHPGLVGCEWIEKAFSRYDQHELYVFSLPLKAEESRIETVQCNKKSIFHAMNENCGLEFSIFSKDMVRLFFSSHEYYIVCGERDFVQTAYPVSFETSKDVFFCDFRELRTQARDFFSSLWDTYACDECRHGGA</sequence>
<reference evidence="1 2" key="1">
    <citation type="submission" date="2017-07" db="EMBL/GenBank/DDBJ databases">
        <title>A draft genome sequence of Komagataeibacter xylinus LMG 1515.</title>
        <authorList>
            <person name="Skraban J."/>
            <person name="Cleenwerck I."/>
            <person name="Vandamme P."/>
            <person name="Trcek J."/>
        </authorList>
    </citation>
    <scope>NUCLEOTIDE SEQUENCE [LARGE SCALE GENOMIC DNA]</scope>
    <source>
        <strain evidence="1 2">LMG 1515</strain>
    </source>
</reference>
<name>A0A318PJJ5_KOMXY</name>
<comment type="caution">
    <text evidence="1">The sequence shown here is derived from an EMBL/GenBank/DDBJ whole genome shotgun (WGS) entry which is preliminary data.</text>
</comment>
<organism evidence="1 2">
    <name type="scientific">Komagataeibacter xylinus</name>
    <name type="common">Gluconacetobacter xylinus</name>
    <dbReference type="NCBI Taxonomy" id="28448"/>
    <lineage>
        <taxon>Bacteria</taxon>
        <taxon>Pseudomonadati</taxon>
        <taxon>Pseudomonadota</taxon>
        <taxon>Alphaproteobacteria</taxon>
        <taxon>Acetobacterales</taxon>
        <taxon>Acetobacteraceae</taxon>
        <taxon>Komagataeibacter</taxon>
    </lineage>
</organism>
<proteinExistence type="predicted"/>
<protein>
    <submittedName>
        <fullName evidence="1">Uncharacterized protein</fullName>
    </submittedName>
</protein>
<keyword evidence="2" id="KW-1185">Reference proteome</keyword>
<dbReference type="EMBL" id="NKUC01000044">
    <property type="protein sequence ID" value="PYD55852.1"/>
    <property type="molecule type" value="Genomic_DNA"/>
</dbReference>
<dbReference type="STRING" id="1220579.GCA_001571345_02783"/>
<dbReference type="Proteomes" id="UP000248257">
    <property type="component" value="Unassembled WGS sequence"/>
</dbReference>
<accession>A0A318PJJ5</accession>
<gene>
    <name evidence="1" type="ORF">CFR75_14135</name>
</gene>
<evidence type="ECO:0000313" key="2">
    <source>
        <dbReference type="Proteomes" id="UP000248257"/>
    </source>
</evidence>
<evidence type="ECO:0000313" key="1">
    <source>
        <dbReference type="EMBL" id="PYD55852.1"/>
    </source>
</evidence>
<dbReference type="AlphaFoldDB" id="A0A318PJJ5"/>